<keyword evidence="3" id="KW-1185">Reference proteome</keyword>
<dbReference type="InterPro" id="IPR053154">
    <property type="entry name" value="c-di-AMP_regulator"/>
</dbReference>
<accession>A0A842IXG0</accession>
<keyword evidence="1" id="KW-0812">Transmembrane</keyword>
<dbReference type="Gene3D" id="2.170.120.30">
    <property type="match status" value="1"/>
</dbReference>
<comment type="caution">
    <text evidence="2">The sequence shown here is derived from an EMBL/GenBank/DDBJ whole genome shotgun (WGS) entry which is preliminary data.</text>
</comment>
<dbReference type="Proteomes" id="UP000533900">
    <property type="component" value="Unassembled WGS sequence"/>
</dbReference>
<evidence type="ECO:0000313" key="3">
    <source>
        <dbReference type="Proteomes" id="UP000533900"/>
    </source>
</evidence>
<sequence>MVSKKKVDIKNYLKKRNVKRFSIFIAISFIFLIFSKLSNDYKQTIALKVNLDNLEDEIMLQNDSLNKLEAIVEAKGFALVPFIFNKTKAVDLDVKTHLSTEREHFVFNVQNHRFIIEDQLGSSYKLLSVKPDTLILPYSKRAAKYVPVILNTDIDFATGYDVKDGFSLDIDSVKIVGSSIKIDSIISISTEALSLNDVNTNIEEDIDFISTKGIEIFPKSTTVRAHVKRFTEGQKQVPVQIRNKPANTNINYFPKSVTVSYYVDLDNYNLIEAKDFTVECDYGDIKKNQTYFVPKITKQPEFVKRVGMKQKRIDFIKL</sequence>
<reference evidence="2" key="1">
    <citation type="submission" date="2020-08" db="EMBL/GenBank/DDBJ databases">
        <title>Winogradskyella ouciana sp. nov., isolated from the hadal seawater of the Mariana Trench.</title>
        <authorList>
            <person name="He X."/>
        </authorList>
    </citation>
    <scope>NUCLEOTIDE SEQUENCE [LARGE SCALE GENOMIC DNA]</scope>
    <source>
        <strain evidence="2">KCTC 52348</strain>
    </source>
</reference>
<keyword evidence="1" id="KW-0472">Membrane</keyword>
<dbReference type="PANTHER" id="PTHR37804:SF1">
    <property type="entry name" value="CDAA REGULATORY PROTEIN CDAR"/>
    <property type="match status" value="1"/>
</dbReference>
<protein>
    <recommendedName>
        <fullName evidence="4">YbbR-like protein</fullName>
    </recommendedName>
</protein>
<dbReference type="Gene3D" id="2.170.120.40">
    <property type="entry name" value="YbbR-like domain"/>
    <property type="match status" value="1"/>
</dbReference>
<dbReference type="EMBL" id="JACLCP010000002">
    <property type="protein sequence ID" value="MBC2845468.1"/>
    <property type="molecule type" value="Genomic_DNA"/>
</dbReference>
<evidence type="ECO:0000256" key="1">
    <source>
        <dbReference type="SAM" id="Phobius"/>
    </source>
</evidence>
<proteinExistence type="predicted"/>
<name>A0A842IXG0_9FLAO</name>
<keyword evidence="1" id="KW-1133">Transmembrane helix</keyword>
<evidence type="ECO:0000313" key="2">
    <source>
        <dbReference type="EMBL" id="MBC2845468.1"/>
    </source>
</evidence>
<organism evidence="2 3">
    <name type="scientific">Winogradskyella flava</name>
    <dbReference type="NCBI Taxonomy" id="1884876"/>
    <lineage>
        <taxon>Bacteria</taxon>
        <taxon>Pseudomonadati</taxon>
        <taxon>Bacteroidota</taxon>
        <taxon>Flavobacteriia</taxon>
        <taxon>Flavobacteriales</taxon>
        <taxon>Flavobacteriaceae</taxon>
        <taxon>Winogradskyella</taxon>
    </lineage>
</organism>
<gene>
    <name evidence="2" type="ORF">H7F21_10220</name>
</gene>
<dbReference type="PANTHER" id="PTHR37804">
    <property type="entry name" value="CDAA REGULATORY PROTEIN CDAR"/>
    <property type="match status" value="1"/>
</dbReference>
<evidence type="ECO:0008006" key="4">
    <source>
        <dbReference type="Google" id="ProtNLM"/>
    </source>
</evidence>
<dbReference type="RefSeq" id="WP_185789164.1">
    <property type="nucleotide sequence ID" value="NZ_JACLCP010000002.1"/>
</dbReference>
<feature type="transmembrane region" description="Helical" evidence="1">
    <location>
        <begin position="21"/>
        <end position="38"/>
    </location>
</feature>
<dbReference type="AlphaFoldDB" id="A0A842IXG0"/>